<name>A0A8T0QY31_PANVG</name>
<evidence type="ECO:0000313" key="1">
    <source>
        <dbReference type="EMBL" id="KAG2577803.1"/>
    </source>
</evidence>
<dbReference type="AlphaFoldDB" id="A0A8T0QY31"/>
<sequence length="82" mass="9470">MVHCEGILFCDACFRYLIVFVMASSPSYLPIPVAITKNYAECHFWFLELTEAMAQKRSDIPDIDKKKSVLNFSTRYLKIIST</sequence>
<protein>
    <submittedName>
        <fullName evidence="1">Uncharacterized protein</fullName>
    </submittedName>
</protein>
<organism evidence="1 2">
    <name type="scientific">Panicum virgatum</name>
    <name type="common">Blackwell switchgrass</name>
    <dbReference type="NCBI Taxonomy" id="38727"/>
    <lineage>
        <taxon>Eukaryota</taxon>
        <taxon>Viridiplantae</taxon>
        <taxon>Streptophyta</taxon>
        <taxon>Embryophyta</taxon>
        <taxon>Tracheophyta</taxon>
        <taxon>Spermatophyta</taxon>
        <taxon>Magnoliopsida</taxon>
        <taxon>Liliopsida</taxon>
        <taxon>Poales</taxon>
        <taxon>Poaceae</taxon>
        <taxon>PACMAD clade</taxon>
        <taxon>Panicoideae</taxon>
        <taxon>Panicodae</taxon>
        <taxon>Paniceae</taxon>
        <taxon>Panicinae</taxon>
        <taxon>Panicum</taxon>
        <taxon>Panicum sect. Hiantes</taxon>
    </lineage>
</organism>
<dbReference type="Proteomes" id="UP000823388">
    <property type="component" value="Chromosome 6N"/>
</dbReference>
<comment type="caution">
    <text evidence="1">The sequence shown here is derived from an EMBL/GenBank/DDBJ whole genome shotgun (WGS) entry which is preliminary data.</text>
</comment>
<gene>
    <name evidence="1" type="ORF">PVAP13_6NG161503</name>
</gene>
<keyword evidence="2" id="KW-1185">Reference proteome</keyword>
<proteinExistence type="predicted"/>
<evidence type="ECO:0000313" key="2">
    <source>
        <dbReference type="Proteomes" id="UP000823388"/>
    </source>
</evidence>
<dbReference type="EMBL" id="CM029048">
    <property type="protein sequence ID" value="KAG2577803.1"/>
    <property type="molecule type" value="Genomic_DNA"/>
</dbReference>
<accession>A0A8T0QY31</accession>
<reference evidence="1 2" key="1">
    <citation type="submission" date="2020-05" db="EMBL/GenBank/DDBJ databases">
        <title>WGS assembly of Panicum virgatum.</title>
        <authorList>
            <person name="Lovell J.T."/>
            <person name="Jenkins J."/>
            <person name="Shu S."/>
            <person name="Juenger T.E."/>
            <person name="Schmutz J."/>
        </authorList>
    </citation>
    <scope>NUCLEOTIDE SEQUENCE [LARGE SCALE GENOMIC DNA]</scope>
    <source>
        <strain evidence="2">cv. AP13</strain>
    </source>
</reference>